<protein>
    <submittedName>
        <fullName evidence="1">Uncharacterized protein</fullName>
    </submittedName>
</protein>
<evidence type="ECO:0000313" key="1">
    <source>
        <dbReference type="EMBL" id="MBM2621809.1"/>
    </source>
</evidence>
<proteinExistence type="predicted"/>
<keyword evidence="2" id="KW-1185">Reference proteome</keyword>
<accession>A0ABS2APL5</accession>
<dbReference type="Proteomes" id="UP000632138">
    <property type="component" value="Unassembled WGS sequence"/>
</dbReference>
<evidence type="ECO:0000313" key="2">
    <source>
        <dbReference type="Proteomes" id="UP000632138"/>
    </source>
</evidence>
<sequence length="126" mass="13480">MADGEHMNVQWRALSDFEWTEKAFHRLTAKKLSYEVSVAGDVISTRVWGPCPRCDGPIDDRQVHTATVIIGPGDRGSETDPTAAPLRIPVDVTCGCGTGHPGAAEGVTGCGVSFRVELTRSDKIGE</sequence>
<comment type="caution">
    <text evidence="1">The sequence shown here is derived from an EMBL/GenBank/DDBJ whole genome shotgun (WGS) entry which is preliminary data.</text>
</comment>
<reference evidence="1 2" key="1">
    <citation type="submission" date="2021-01" db="EMBL/GenBank/DDBJ databases">
        <title>Actinoplanes sp. nov. LDG1-06 isolated from lichen.</title>
        <authorList>
            <person name="Saeng-In P."/>
            <person name="Phongsopitanun W."/>
            <person name="Kanchanasin P."/>
            <person name="Yuki M."/>
            <person name="Kudo T."/>
            <person name="Ohkuma M."/>
            <person name="Tanasupawat S."/>
        </authorList>
    </citation>
    <scope>NUCLEOTIDE SEQUENCE [LARGE SCALE GENOMIC DNA]</scope>
    <source>
        <strain evidence="1 2">LDG1-06</strain>
    </source>
</reference>
<name>A0ABS2APL5_9ACTN</name>
<dbReference type="EMBL" id="JAENHP010000021">
    <property type="protein sequence ID" value="MBM2621809.1"/>
    <property type="molecule type" value="Genomic_DNA"/>
</dbReference>
<organism evidence="1 2">
    <name type="scientific">Paractinoplanes ovalisporus</name>
    <dbReference type="NCBI Taxonomy" id="2810368"/>
    <lineage>
        <taxon>Bacteria</taxon>
        <taxon>Bacillati</taxon>
        <taxon>Actinomycetota</taxon>
        <taxon>Actinomycetes</taxon>
        <taxon>Micromonosporales</taxon>
        <taxon>Micromonosporaceae</taxon>
        <taxon>Paractinoplanes</taxon>
    </lineage>
</organism>
<gene>
    <name evidence="1" type="ORF">JIG36_40525</name>
</gene>
<dbReference type="RefSeq" id="WP_203381811.1">
    <property type="nucleotide sequence ID" value="NZ_JAENHP010000021.1"/>
</dbReference>